<protein>
    <submittedName>
        <fullName evidence="1">Uncharacterized protein</fullName>
    </submittedName>
</protein>
<dbReference type="AlphaFoldDB" id="A0A1V9YVH8"/>
<name>A0A1V9YVH8_ACHHY</name>
<gene>
    <name evidence="1" type="ORF">ACHHYP_06065</name>
</gene>
<dbReference type="Proteomes" id="UP000243579">
    <property type="component" value="Unassembled WGS sequence"/>
</dbReference>
<accession>A0A1V9YVH8</accession>
<organism evidence="1 2">
    <name type="scientific">Achlya hypogyna</name>
    <name type="common">Oomycete</name>
    <name type="synonym">Protoachlya hypogyna</name>
    <dbReference type="NCBI Taxonomy" id="1202772"/>
    <lineage>
        <taxon>Eukaryota</taxon>
        <taxon>Sar</taxon>
        <taxon>Stramenopiles</taxon>
        <taxon>Oomycota</taxon>
        <taxon>Saprolegniomycetes</taxon>
        <taxon>Saprolegniales</taxon>
        <taxon>Achlyaceae</taxon>
        <taxon>Achlya</taxon>
    </lineage>
</organism>
<reference evidence="1 2" key="1">
    <citation type="journal article" date="2014" name="Genome Biol. Evol.">
        <title>The secreted proteins of Achlya hypogyna and Thraustotheca clavata identify the ancestral oomycete secretome and reveal gene acquisitions by horizontal gene transfer.</title>
        <authorList>
            <person name="Misner I."/>
            <person name="Blouin N."/>
            <person name="Leonard G."/>
            <person name="Richards T.A."/>
            <person name="Lane C.E."/>
        </authorList>
    </citation>
    <scope>NUCLEOTIDE SEQUENCE [LARGE SCALE GENOMIC DNA]</scope>
    <source>
        <strain evidence="1 2">ATCC 48635</strain>
    </source>
</reference>
<dbReference type="EMBL" id="JNBR01000738">
    <property type="protein sequence ID" value="OQR89765.1"/>
    <property type="molecule type" value="Genomic_DNA"/>
</dbReference>
<proteinExistence type="predicted"/>
<evidence type="ECO:0000313" key="1">
    <source>
        <dbReference type="EMBL" id="OQR89765.1"/>
    </source>
</evidence>
<evidence type="ECO:0000313" key="2">
    <source>
        <dbReference type="Proteomes" id="UP000243579"/>
    </source>
</evidence>
<comment type="caution">
    <text evidence="1">The sequence shown here is derived from an EMBL/GenBank/DDBJ whole genome shotgun (WGS) entry which is preliminary data.</text>
</comment>
<sequence length="413" mass="46482">MLAVFHIIVQPYTQNDFFWTGYNSSGAASFIADTFNAELWPTEAVAIPLFAIDGSSAKDYLSPSTTVSIPAAYSRRMIIQHLSNIEVAVPALRRQTIAQSVQTPALFCWLDFEQQWVVAFTERRAARCAKKYKSNGAVYYEAILRNTDWAAWSVAYGSQFETCYGAAVRLEVEGVKWLTRTTSALAITTVEQELAHWRAFGINRYTIHWHNYFNPSLYDSYVNDSNGIVTLQQQRILTATDPAWSFYGWLTIVDWVDCNREVVSLAGDWGTVVAMSKADACQLPFIFAQYCYVDFKRRWSLAYSSARVARCSVLEANAAVYLEAGLRNTKWNSLQACGWWGSMDTAVLAEVELTSDGQAWIAATAGALSSVSVSTEVSIWTSHGLTEYTVQWQNYKWLGVNEILKVINLHHSR</sequence>
<keyword evidence="2" id="KW-1185">Reference proteome</keyword>